<dbReference type="InterPro" id="IPR035994">
    <property type="entry name" value="Nucleoside_phosphorylase_sf"/>
</dbReference>
<evidence type="ECO:0000259" key="1">
    <source>
        <dbReference type="Pfam" id="PF01048"/>
    </source>
</evidence>
<dbReference type="RefSeq" id="WP_065816187.1">
    <property type="nucleotide sequence ID" value="NZ_CBDDTB010000001.1"/>
</dbReference>
<evidence type="ECO:0000313" key="2">
    <source>
        <dbReference type="EMBL" id="MBY8918313.1"/>
    </source>
</evidence>
<comment type="caution">
    <text evidence="2">The sequence shown here is derived from an EMBL/GenBank/DDBJ whole genome shotgun (WGS) entry which is preliminary data.</text>
</comment>
<dbReference type="EC" id="3.2.2.16" evidence="2"/>
<keyword evidence="2" id="KW-0326">Glycosidase</keyword>
<sequence>MTRAPVEPAMLAGKRVLFVMAADAEYGPHLKKRFTPLMTGVGPVEAGVVLGAELALLDAEGHLPDLLVSLGSAGSRSLKQTEVYQATSVSYRDMDASPLGFEKGVTPFLDHPAIMPLPHRIPGVPEATLSTGGNVISGAAYDAINADMVDMETFAVLRACQRFGLDLVALRGISDGAAELQHVNDWTEYLHVIDEKLADAVDRLERAIADGLLGG</sequence>
<dbReference type="GO" id="GO:0008782">
    <property type="term" value="F:adenosylhomocysteine nucleosidase activity"/>
    <property type="evidence" value="ECO:0007669"/>
    <property type="project" value="UniProtKB-EC"/>
</dbReference>
<accession>A0ABS7RBK8</accession>
<dbReference type="InterPro" id="IPR000845">
    <property type="entry name" value="Nucleoside_phosphorylase_d"/>
</dbReference>
<feature type="domain" description="Nucleoside phosphorylase" evidence="1">
    <location>
        <begin position="140"/>
        <end position="201"/>
    </location>
</feature>
<dbReference type="SUPFAM" id="SSF53167">
    <property type="entry name" value="Purine and uridine phosphorylases"/>
    <property type="match status" value="1"/>
</dbReference>
<dbReference type="GO" id="GO:0008930">
    <property type="term" value="F:methylthioadenosine nucleosidase activity"/>
    <property type="evidence" value="ECO:0007669"/>
    <property type="project" value="UniProtKB-EC"/>
</dbReference>
<dbReference type="NCBIfam" id="TIGR01705">
    <property type="entry name" value="MTA_SAH-nuc-hyp"/>
    <property type="match status" value="1"/>
</dbReference>
<proteinExistence type="predicted"/>
<dbReference type="EC" id="3.2.2.9" evidence="2"/>
<dbReference type="EMBL" id="JAHSQO010000005">
    <property type="protein sequence ID" value="MBY8918313.1"/>
    <property type="molecule type" value="Genomic_DNA"/>
</dbReference>
<protein>
    <submittedName>
        <fullName evidence="2">5'-methylthioadenosine/S-adenosylhomocysteine nucleosidase</fullName>
        <ecNumber evidence="2">3.2.2.16</ecNumber>
        <ecNumber evidence="2">3.2.2.9</ecNumber>
    </submittedName>
</protein>
<dbReference type="InterPro" id="IPR010050">
    <property type="entry name" value="MTA_SAH_nuc_hyp"/>
</dbReference>
<gene>
    <name evidence="2" type="ORF">KVG22_17050</name>
</gene>
<dbReference type="Proteomes" id="UP000777661">
    <property type="component" value="Unassembled WGS sequence"/>
</dbReference>
<keyword evidence="3" id="KW-1185">Reference proteome</keyword>
<organism evidence="2 3">
    <name type="scientific">Nitratireductor rhodophyticola</name>
    <dbReference type="NCBI Taxonomy" id="2854036"/>
    <lineage>
        <taxon>Bacteria</taxon>
        <taxon>Pseudomonadati</taxon>
        <taxon>Pseudomonadota</taxon>
        <taxon>Alphaproteobacteria</taxon>
        <taxon>Hyphomicrobiales</taxon>
        <taxon>Phyllobacteriaceae</taxon>
        <taxon>Nitratireductor</taxon>
    </lineage>
</organism>
<keyword evidence="2" id="KW-0378">Hydrolase</keyword>
<evidence type="ECO:0000313" key="3">
    <source>
        <dbReference type="Proteomes" id="UP000777661"/>
    </source>
</evidence>
<dbReference type="Gene3D" id="3.40.50.1580">
    <property type="entry name" value="Nucleoside phosphorylase domain"/>
    <property type="match status" value="1"/>
</dbReference>
<name>A0ABS7RBK8_9HYPH</name>
<reference evidence="2 3" key="1">
    <citation type="submission" date="2021-06" db="EMBL/GenBank/DDBJ databases">
        <title>Nitratireductor porphyridii sp. nov., isolated from a small marine red alga, Porphyridium purpureum in South Korea.</title>
        <authorList>
            <person name="Kim K.H."/>
            <person name="Kristyanto S."/>
            <person name="Jeon C.O."/>
        </authorList>
    </citation>
    <scope>NUCLEOTIDE SEQUENCE [LARGE SCALE GENOMIC DNA]</scope>
    <source>
        <strain evidence="2 3">R6</strain>
    </source>
</reference>
<dbReference type="Pfam" id="PF01048">
    <property type="entry name" value="PNP_UDP_1"/>
    <property type="match status" value="1"/>
</dbReference>